<feature type="modified residue" description="N6-(pyridoxal phosphate)lysine" evidence="8">
    <location>
        <position position="124"/>
    </location>
</feature>
<dbReference type="AlphaFoldDB" id="A0A8C5Z860"/>
<evidence type="ECO:0000313" key="10">
    <source>
        <dbReference type="Ensembl" id="ENSMMMP00000010770.1"/>
    </source>
</evidence>
<dbReference type="Gene3D" id="3.90.1380.10">
    <property type="entry name" value="Threonine synthase, N-terminal domain"/>
    <property type="match status" value="1"/>
</dbReference>
<accession>A0A8C5Z860</accession>
<keyword evidence="11" id="KW-1185">Reference proteome</keyword>
<dbReference type="InterPro" id="IPR037158">
    <property type="entry name" value="Thr_synth_N_sf"/>
</dbReference>
<dbReference type="PROSITE" id="PS00165">
    <property type="entry name" value="DEHYDRATASE_SER_THR"/>
    <property type="match status" value="1"/>
</dbReference>
<dbReference type="FunFam" id="3.90.1380.10:FF:000003">
    <property type="entry name" value="THR4p Threonine synthase"/>
    <property type="match status" value="1"/>
</dbReference>
<protein>
    <recommendedName>
        <fullName evidence="3">Threonine synthase-like 2</fullName>
    </recommendedName>
</protein>
<evidence type="ECO:0000256" key="8">
    <source>
        <dbReference type="PIRSR" id="PIRSR604450-51"/>
    </source>
</evidence>
<evidence type="ECO:0000256" key="7">
    <source>
        <dbReference type="ARBA" id="ARBA00029440"/>
    </source>
</evidence>
<reference evidence="10" key="2">
    <citation type="submission" date="2025-09" db="UniProtKB">
        <authorList>
            <consortium name="Ensembl"/>
        </authorList>
    </citation>
    <scope>IDENTIFICATION</scope>
</reference>
<feature type="domain" description="Threonine synthase N-terminal" evidence="9">
    <location>
        <begin position="8"/>
        <end position="88"/>
    </location>
</feature>
<comment type="similarity">
    <text evidence="2">Belongs to the threonine synthase family.</text>
</comment>
<dbReference type="GO" id="GO:0004795">
    <property type="term" value="F:threonine synthase activity"/>
    <property type="evidence" value="ECO:0007669"/>
    <property type="project" value="TreeGrafter"/>
</dbReference>
<evidence type="ECO:0000259" key="9">
    <source>
        <dbReference type="Pfam" id="PF14821"/>
    </source>
</evidence>
<evidence type="ECO:0000256" key="6">
    <source>
        <dbReference type="ARBA" id="ARBA00023239"/>
    </source>
</evidence>
<evidence type="ECO:0000256" key="2">
    <source>
        <dbReference type="ARBA" id="ARBA00005517"/>
    </source>
</evidence>
<organism evidence="10 11">
    <name type="scientific">Marmota marmota marmota</name>
    <name type="common">Alpine marmot</name>
    <dbReference type="NCBI Taxonomy" id="9994"/>
    <lineage>
        <taxon>Eukaryota</taxon>
        <taxon>Metazoa</taxon>
        <taxon>Chordata</taxon>
        <taxon>Craniata</taxon>
        <taxon>Vertebrata</taxon>
        <taxon>Euteleostomi</taxon>
        <taxon>Mammalia</taxon>
        <taxon>Eutheria</taxon>
        <taxon>Euarchontoglires</taxon>
        <taxon>Glires</taxon>
        <taxon>Rodentia</taxon>
        <taxon>Sciuromorpha</taxon>
        <taxon>Sciuridae</taxon>
        <taxon>Xerinae</taxon>
        <taxon>Marmotini</taxon>
        <taxon>Marmota</taxon>
    </lineage>
</organism>
<dbReference type="InterPro" id="IPR000634">
    <property type="entry name" value="Ser/Thr_deHydtase_PyrdxlP-BS"/>
</dbReference>
<dbReference type="GO" id="GO:0030170">
    <property type="term" value="F:pyridoxal phosphate binding"/>
    <property type="evidence" value="ECO:0007669"/>
    <property type="project" value="InterPro"/>
</dbReference>
<sequence>MPNASQVYRSTRSSSPKTISFEEAIIQGLATDGGLFIPPTIPQVDQATLFNDWSKLSFQDLAFAIMRLYIAQEEIPDADLKDLIKRSYSTFRSDEVTPLVQNVTGDKENLHILELFHGPTYAFKDVALQFVGNLFEYFLQRTNANLPEGEKKQITVVGATSGDTGSAAIYGLRGKKDVSVFILYPTGRISPIQEEQMTTVPDENVQTLSVTGTFDNLSFWKVSRSTLKD</sequence>
<dbReference type="PANTHER" id="PTHR42690">
    <property type="entry name" value="THREONINE SYNTHASE FAMILY MEMBER"/>
    <property type="match status" value="1"/>
</dbReference>
<dbReference type="InterPro" id="IPR004450">
    <property type="entry name" value="Thr_synthase-like"/>
</dbReference>
<keyword evidence="5 8" id="KW-0663">Pyridoxal phosphate</keyword>
<dbReference type="GeneTree" id="ENSGT00940000161144"/>
<comment type="pathway">
    <text evidence="7">Amino-acid biosynthesis.</text>
</comment>
<evidence type="ECO:0000256" key="3">
    <source>
        <dbReference type="ARBA" id="ARBA00021942"/>
    </source>
</evidence>
<name>A0A8C5Z860_MARMA</name>
<evidence type="ECO:0000313" key="11">
    <source>
        <dbReference type="Proteomes" id="UP000694407"/>
    </source>
</evidence>
<dbReference type="GO" id="GO:0009088">
    <property type="term" value="P:threonine biosynthetic process"/>
    <property type="evidence" value="ECO:0007669"/>
    <property type="project" value="TreeGrafter"/>
</dbReference>
<dbReference type="NCBIfam" id="TIGR00260">
    <property type="entry name" value="thrC"/>
    <property type="match status" value="1"/>
</dbReference>
<keyword evidence="6" id="KW-0456">Lyase</keyword>
<evidence type="ECO:0000256" key="4">
    <source>
        <dbReference type="ARBA" id="ARBA00022605"/>
    </source>
</evidence>
<dbReference type="Pfam" id="PF14821">
    <property type="entry name" value="Thr_synth_N"/>
    <property type="match status" value="1"/>
</dbReference>
<evidence type="ECO:0000256" key="1">
    <source>
        <dbReference type="ARBA" id="ARBA00001933"/>
    </source>
</evidence>
<dbReference type="InterPro" id="IPR051166">
    <property type="entry name" value="Threonine_Synthase"/>
</dbReference>
<dbReference type="Ensembl" id="ENSMMMT00000012286.1">
    <property type="protein sequence ID" value="ENSMMMP00000010770.1"/>
    <property type="gene ID" value="ENSMMMG00000009591.1"/>
</dbReference>
<dbReference type="Gene3D" id="3.40.50.1100">
    <property type="match status" value="2"/>
</dbReference>
<dbReference type="PANTHER" id="PTHR42690:SF1">
    <property type="entry name" value="THREONINE SYNTHASE-LIKE 2"/>
    <property type="match status" value="1"/>
</dbReference>
<dbReference type="SUPFAM" id="SSF53686">
    <property type="entry name" value="Tryptophan synthase beta subunit-like PLP-dependent enzymes"/>
    <property type="match status" value="1"/>
</dbReference>
<dbReference type="InterPro" id="IPR029144">
    <property type="entry name" value="Thr_synth_N"/>
</dbReference>
<reference evidence="10" key="1">
    <citation type="submission" date="2025-08" db="UniProtKB">
        <authorList>
            <consortium name="Ensembl"/>
        </authorList>
    </citation>
    <scope>IDENTIFICATION</scope>
</reference>
<comment type="cofactor">
    <cofactor evidence="1 8">
        <name>pyridoxal 5'-phosphate</name>
        <dbReference type="ChEBI" id="CHEBI:597326"/>
    </cofactor>
</comment>
<dbReference type="Proteomes" id="UP000694407">
    <property type="component" value="Unplaced"/>
</dbReference>
<keyword evidence="4" id="KW-0028">Amino-acid biosynthesis</keyword>
<dbReference type="InterPro" id="IPR036052">
    <property type="entry name" value="TrpB-like_PALP_sf"/>
</dbReference>
<evidence type="ECO:0000256" key="5">
    <source>
        <dbReference type="ARBA" id="ARBA00022898"/>
    </source>
</evidence>
<proteinExistence type="inferred from homology"/>